<dbReference type="GO" id="GO:0004789">
    <property type="term" value="F:thiamine-phosphate diphosphorylase activity"/>
    <property type="evidence" value="ECO:0007669"/>
    <property type="project" value="UniProtKB-UniRule"/>
</dbReference>
<evidence type="ECO:0000256" key="10">
    <source>
        <dbReference type="RuleBase" id="RU003826"/>
    </source>
</evidence>
<evidence type="ECO:0000256" key="4">
    <source>
        <dbReference type="ARBA" id="ARBA00022842"/>
    </source>
</evidence>
<name>A0A1N6XQ98_9GAMM</name>
<feature type="binding site" evidence="9">
    <location>
        <begin position="136"/>
        <end position="138"/>
    </location>
    <ligand>
        <name>2-[(2R,5Z)-2-carboxy-4-methylthiazol-5(2H)-ylidene]ethyl phosphate</name>
        <dbReference type="ChEBI" id="CHEBI:62899"/>
    </ligand>
</feature>
<feature type="binding site" evidence="9">
    <location>
        <position position="109"/>
    </location>
    <ligand>
        <name>4-amino-2-methyl-5-(diphosphooxymethyl)pyrimidine</name>
        <dbReference type="ChEBI" id="CHEBI:57841"/>
    </ligand>
</feature>
<accession>A0A1N6XQ98</accession>
<evidence type="ECO:0000256" key="1">
    <source>
        <dbReference type="ARBA" id="ARBA00005165"/>
    </source>
</evidence>
<keyword evidence="4 9" id="KW-0460">Magnesium</keyword>
<comment type="cofactor">
    <cofactor evidence="9">
        <name>Mg(2+)</name>
        <dbReference type="ChEBI" id="CHEBI:18420"/>
    </cofactor>
    <text evidence="9">Binds 1 Mg(2+) ion per subunit.</text>
</comment>
<keyword evidence="5 9" id="KW-0784">Thiamine biosynthesis</keyword>
<proteinExistence type="inferred from homology"/>
<comment type="similarity">
    <text evidence="9 10">Belongs to the thiamine-phosphate synthase family.</text>
</comment>
<organism evidence="13 14">
    <name type="scientific">Marinobacterium stanieri</name>
    <dbReference type="NCBI Taxonomy" id="49186"/>
    <lineage>
        <taxon>Bacteria</taxon>
        <taxon>Pseudomonadati</taxon>
        <taxon>Pseudomonadota</taxon>
        <taxon>Gammaproteobacteria</taxon>
        <taxon>Oceanospirillales</taxon>
        <taxon>Oceanospirillaceae</taxon>
        <taxon>Marinobacterium</taxon>
    </lineage>
</organism>
<comment type="caution">
    <text evidence="9">Lacks conserved residue(s) required for the propagation of feature annotation.</text>
</comment>
<evidence type="ECO:0000256" key="11">
    <source>
        <dbReference type="RuleBase" id="RU004253"/>
    </source>
</evidence>
<comment type="pathway">
    <text evidence="1 9 11">Cofactor biosynthesis; thiamine diphosphate biosynthesis; thiamine phosphate from 4-amino-2-methyl-5-diphosphomethylpyrimidine and 4-methyl-5-(2-phosphoethyl)-thiazole: step 1/1.</text>
</comment>
<dbReference type="InterPro" id="IPR036206">
    <property type="entry name" value="ThiamineP_synth_sf"/>
</dbReference>
<dbReference type="STRING" id="49186.SAMN05421647_11543"/>
<feature type="binding site" evidence="9">
    <location>
        <position position="90"/>
    </location>
    <ligand>
        <name>Mg(2+)</name>
        <dbReference type="ChEBI" id="CHEBI:18420"/>
    </ligand>
</feature>
<dbReference type="GO" id="GO:0005737">
    <property type="term" value="C:cytoplasm"/>
    <property type="evidence" value="ECO:0007669"/>
    <property type="project" value="TreeGrafter"/>
</dbReference>
<gene>
    <name evidence="9" type="primary">thiE</name>
    <name evidence="13" type="ORF">SAMN05421647_11543</name>
</gene>
<dbReference type="GO" id="GO:0009228">
    <property type="term" value="P:thiamine biosynthetic process"/>
    <property type="evidence" value="ECO:0007669"/>
    <property type="project" value="UniProtKB-KW"/>
</dbReference>
<evidence type="ECO:0000259" key="12">
    <source>
        <dbReference type="Pfam" id="PF02581"/>
    </source>
</evidence>
<dbReference type="EC" id="2.5.1.3" evidence="9"/>
<evidence type="ECO:0000313" key="13">
    <source>
        <dbReference type="EMBL" id="SIR04514.1"/>
    </source>
</evidence>
<dbReference type="Pfam" id="PF02581">
    <property type="entry name" value="TMP-TENI"/>
    <property type="match status" value="1"/>
</dbReference>
<keyword evidence="14" id="KW-1185">Reference proteome</keyword>
<dbReference type="PANTHER" id="PTHR20857:SF15">
    <property type="entry name" value="THIAMINE-PHOSPHATE SYNTHASE"/>
    <property type="match status" value="1"/>
</dbReference>
<comment type="catalytic activity">
    <reaction evidence="8 9 10">
        <text>2-[(2R,5Z)-2-carboxy-4-methylthiazol-5(2H)-ylidene]ethyl phosphate + 4-amino-2-methyl-5-(diphosphooxymethyl)pyrimidine + 2 H(+) = thiamine phosphate + CO2 + diphosphate</text>
        <dbReference type="Rhea" id="RHEA:47844"/>
        <dbReference type="ChEBI" id="CHEBI:15378"/>
        <dbReference type="ChEBI" id="CHEBI:16526"/>
        <dbReference type="ChEBI" id="CHEBI:33019"/>
        <dbReference type="ChEBI" id="CHEBI:37575"/>
        <dbReference type="ChEBI" id="CHEBI:57841"/>
        <dbReference type="ChEBI" id="CHEBI:62899"/>
        <dbReference type="EC" id="2.5.1.3"/>
    </reaction>
</comment>
<evidence type="ECO:0000256" key="3">
    <source>
        <dbReference type="ARBA" id="ARBA00022723"/>
    </source>
</evidence>
<dbReference type="NCBIfam" id="TIGR00693">
    <property type="entry name" value="thiE"/>
    <property type="match status" value="1"/>
</dbReference>
<dbReference type="Proteomes" id="UP000186895">
    <property type="component" value="Unassembled WGS sequence"/>
</dbReference>
<keyword evidence="2 9" id="KW-0808">Transferase</keyword>
<protein>
    <recommendedName>
        <fullName evidence="9">Thiamine-phosphate synthase</fullName>
        <shortName evidence="9">TP synthase</shortName>
        <shortName evidence="9">TPS</shortName>
        <ecNumber evidence="9">2.5.1.3</ecNumber>
    </recommendedName>
    <alternativeName>
        <fullName evidence="9">Thiamine-phosphate pyrophosphorylase</fullName>
        <shortName evidence="9">TMP pyrophosphorylase</shortName>
        <shortName evidence="9">TMP-PPase</shortName>
    </alternativeName>
</protein>
<dbReference type="GO" id="GO:0000287">
    <property type="term" value="F:magnesium ion binding"/>
    <property type="evidence" value="ECO:0007669"/>
    <property type="project" value="UniProtKB-UniRule"/>
</dbReference>
<dbReference type="GO" id="GO:0009229">
    <property type="term" value="P:thiamine diphosphate biosynthetic process"/>
    <property type="evidence" value="ECO:0007669"/>
    <property type="project" value="UniProtKB-UniRule"/>
</dbReference>
<feature type="binding site" evidence="9">
    <location>
        <begin position="38"/>
        <end position="42"/>
    </location>
    <ligand>
        <name>4-amino-2-methyl-5-(diphosphooxymethyl)pyrimidine</name>
        <dbReference type="ChEBI" id="CHEBI:57841"/>
    </ligand>
</feature>
<evidence type="ECO:0000256" key="9">
    <source>
        <dbReference type="HAMAP-Rule" id="MF_00097"/>
    </source>
</evidence>
<dbReference type="EMBL" id="FTMN01000015">
    <property type="protein sequence ID" value="SIR04514.1"/>
    <property type="molecule type" value="Genomic_DNA"/>
</dbReference>
<dbReference type="UniPathway" id="UPA00060">
    <property type="reaction ID" value="UER00141"/>
</dbReference>
<feature type="binding site" evidence="9">
    <location>
        <position position="71"/>
    </location>
    <ligand>
        <name>Mg(2+)</name>
        <dbReference type="ChEBI" id="CHEBI:18420"/>
    </ligand>
</feature>
<evidence type="ECO:0000256" key="6">
    <source>
        <dbReference type="ARBA" id="ARBA00047334"/>
    </source>
</evidence>
<dbReference type="CDD" id="cd00564">
    <property type="entry name" value="TMP_TenI"/>
    <property type="match status" value="1"/>
</dbReference>
<dbReference type="AlphaFoldDB" id="A0A1N6XQ98"/>
<dbReference type="PANTHER" id="PTHR20857">
    <property type="entry name" value="THIAMINE-PHOSPHATE PYROPHOSPHORYLASE"/>
    <property type="match status" value="1"/>
</dbReference>
<comment type="catalytic activity">
    <reaction evidence="6 9 10">
        <text>4-methyl-5-(2-phosphooxyethyl)-thiazole + 4-amino-2-methyl-5-(diphosphooxymethyl)pyrimidine + H(+) = thiamine phosphate + diphosphate</text>
        <dbReference type="Rhea" id="RHEA:22328"/>
        <dbReference type="ChEBI" id="CHEBI:15378"/>
        <dbReference type="ChEBI" id="CHEBI:33019"/>
        <dbReference type="ChEBI" id="CHEBI:37575"/>
        <dbReference type="ChEBI" id="CHEBI:57841"/>
        <dbReference type="ChEBI" id="CHEBI:58296"/>
        <dbReference type="EC" id="2.5.1.3"/>
    </reaction>
</comment>
<comment type="function">
    <text evidence="9">Condenses 4-methyl-5-(beta-hydroxyethyl)thiazole monophosphate (THZ-P) and 2-methyl-4-amino-5-hydroxymethyl pyrimidine pyrophosphate (HMP-PP) to form thiamine monophosphate (TMP).</text>
</comment>
<evidence type="ECO:0000256" key="7">
    <source>
        <dbReference type="ARBA" id="ARBA00047851"/>
    </source>
</evidence>
<feature type="binding site" evidence="9">
    <location>
        <position position="166"/>
    </location>
    <ligand>
        <name>2-[(2R,5Z)-2-carboxy-4-methylthiazol-5(2H)-ylidene]ethyl phosphate</name>
        <dbReference type="ChEBI" id="CHEBI:62899"/>
    </ligand>
</feature>
<dbReference type="RefSeq" id="WP_076466417.1">
    <property type="nucleotide sequence ID" value="NZ_FTMN01000015.1"/>
</dbReference>
<reference evidence="13 14" key="1">
    <citation type="submission" date="2017-01" db="EMBL/GenBank/DDBJ databases">
        <authorList>
            <person name="Mah S.A."/>
            <person name="Swanson W.J."/>
            <person name="Moy G.W."/>
            <person name="Vacquier V.D."/>
        </authorList>
    </citation>
    <scope>NUCLEOTIDE SEQUENCE [LARGE SCALE GENOMIC DNA]</scope>
    <source>
        <strain evidence="13 14">DSM 7027</strain>
    </source>
</reference>
<feature type="domain" description="Thiamine phosphate synthase/TenI" evidence="12">
    <location>
        <begin position="7"/>
        <end position="189"/>
    </location>
</feature>
<keyword evidence="3 9" id="KW-0479">Metal-binding</keyword>
<dbReference type="SUPFAM" id="SSF51391">
    <property type="entry name" value="Thiamin phosphate synthase"/>
    <property type="match status" value="1"/>
</dbReference>
<dbReference type="Gene3D" id="3.20.20.70">
    <property type="entry name" value="Aldolase class I"/>
    <property type="match status" value="1"/>
</dbReference>
<feature type="binding site" evidence="9">
    <location>
        <position position="70"/>
    </location>
    <ligand>
        <name>4-amino-2-methyl-5-(diphosphooxymethyl)pyrimidine</name>
        <dbReference type="ChEBI" id="CHEBI:57841"/>
    </ligand>
</feature>
<dbReference type="InterPro" id="IPR013785">
    <property type="entry name" value="Aldolase_TIM"/>
</dbReference>
<evidence type="ECO:0000256" key="8">
    <source>
        <dbReference type="ARBA" id="ARBA00047883"/>
    </source>
</evidence>
<evidence type="ECO:0000256" key="5">
    <source>
        <dbReference type="ARBA" id="ARBA00022977"/>
    </source>
</evidence>
<dbReference type="InterPro" id="IPR034291">
    <property type="entry name" value="TMP_synthase"/>
</dbReference>
<evidence type="ECO:0000313" key="14">
    <source>
        <dbReference type="Proteomes" id="UP000186895"/>
    </source>
</evidence>
<evidence type="ECO:0000256" key="2">
    <source>
        <dbReference type="ARBA" id="ARBA00022679"/>
    </source>
</evidence>
<dbReference type="HAMAP" id="MF_00097">
    <property type="entry name" value="TMP_synthase"/>
    <property type="match status" value="1"/>
</dbReference>
<feature type="binding site" evidence="9">
    <location>
        <position position="139"/>
    </location>
    <ligand>
        <name>4-amino-2-methyl-5-(diphosphooxymethyl)pyrimidine</name>
        <dbReference type="ChEBI" id="CHEBI:57841"/>
    </ligand>
</feature>
<comment type="catalytic activity">
    <reaction evidence="7 9 10">
        <text>2-(2-carboxy-4-methylthiazol-5-yl)ethyl phosphate + 4-amino-2-methyl-5-(diphosphooxymethyl)pyrimidine + 2 H(+) = thiamine phosphate + CO2 + diphosphate</text>
        <dbReference type="Rhea" id="RHEA:47848"/>
        <dbReference type="ChEBI" id="CHEBI:15378"/>
        <dbReference type="ChEBI" id="CHEBI:16526"/>
        <dbReference type="ChEBI" id="CHEBI:33019"/>
        <dbReference type="ChEBI" id="CHEBI:37575"/>
        <dbReference type="ChEBI" id="CHEBI:57841"/>
        <dbReference type="ChEBI" id="CHEBI:62890"/>
        <dbReference type="EC" id="2.5.1.3"/>
    </reaction>
</comment>
<dbReference type="InterPro" id="IPR022998">
    <property type="entry name" value="ThiamineP_synth_TenI"/>
</dbReference>
<sequence length="209" mass="22159">MTRLHGLYGLTDAGLMPTDDTMLEQVEAALRGGMRLLQYRDKSTDGPKRLRQALALRDLCHQYHCPLLINDDVKLARASQADGVHLGQGDGSVAGARDYLGSKALIGQTCHDSLDLARNAIAAGADHVAFGAFFPSNTKPGASPAPLSLLQAAKTEFQVPVVAIGGISVDNASQVIEAGADLVAVVHALFAADDVEQQAHRFTQQFTMV</sequence>
<dbReference type="eggNOG" id="COG0352">
    <property type="taxonomic scope" value="Bacteria"/>
</dbReference>